<comment type="caution">
    <text evidence="10">The sequence shown here is derived from an EMBL/GenBank/DDBJ whole genome shotgun (WGS) entry which is preliminary data.</text>
</comment>
<feature type="transmembrane region" description="Helical" evidence="9">
    <location>
        <begin position="206"/>
        <end position="225"/>
    </location>
</feature>
<evidence type="ECO:0000256" key="3">
    <source>
        <dbReference type="ARBA" id="ARBA00022679"/>
    </source>
</evidence>
<reference evidence="10 11" key="1">
    <citation type="submission" date="2018-10" db="EMBL/GenBank/DDBJ databases">
        <title>Draft genome of Mycobacterium hodleri strain B.</title>
        <authorList>
            <person name="Amande T.J."/>
            <person name="Mcgenity T.J."/>
        </authorList>
    </citation>
    <scope>NUCLEOTIDE SEQUENCE [LARGE SCALE GENOMIC DNA]</scope>
    <source>
        <strain evidence="10 11">B</strain>
    </source>
</reference>
<keyword evidence="2" id="KW-1003">Cell membrane</keyword>
<name>A0A544W8I2_9MYCO</name>
<comment type="subcellular location">
    <subcellularLocation>
        <location evidence="1">Cell membrane</location>
        <topology evidence="1">Multi-pass membrane protein</topology>
    </subcellularLocation>
</comment>
<evidence type="ECO:0000256" key="2">
    <source>
        <dbReference type="ARBA" id="ARBA00022475"/>
    </source>
</evidence>
<evidence type="ECO:0000256" key="9">
    <source>
        <dbReference type="SAM" id="Phobius"/>
    </source>
</evidence>
<evidence type="ECO:0000256" key="8">
    <source>
        <dbReference type="SAM" id="MobiDB-lite"/>
    </source>
</evidence>
<keyword evidence="5 9" id="KW-1133">Transmembrane helix</keyword>
<feature type="transmembrane region" description="Helical" evidence="9">
    <location>
        <begin position="12"/>
        <end position="33"/>
    </location>
</feature>
<evidence type="ECO:0000256" key="1">
    <source>
        <dbReference type="ARBA" id="ARBA00004651"/>
    </source>
</evidence>
<feature type="transmembrane region" description="Helical" evidence="9">
    <location>
        <begin position="128"/>
        <end position="147"/>
    </location>
</feature>
<dbReference type="Proteomes" id="UP000315759">
    <property type="component" value="Unassembled WGS sequence"/>
</dbReference>
<evidence type="ECO:0000256" key="5">
    <source>
        <dbReference type="ARBA" id="ARBA00022989"/>
    </source>
</evidence>
<keyword evidence="4 9" id="KW-0812">Transmembrane</keyword>
<evidence type="ECO:0000313" key="10">
    <source>
        <dbReference type="EMBL" id="TQR88557.1"/>
    </source>
</evidence>
<feature type="transmembrane region" description="Helical" evidence="9">
    <location>
        <begin position="178"/>
        <end position="199"/>
    </location>
</feature>
<dbReference type="AlphaFoldDB" id="A0A544W8I2"/>
<sequence>MINHPDDRRTVSWTAVAVAGLAAVVAVGVHQALVPFLAGPRMGLFTNGGDLEIYRHGALQVLHGHPLYAAKLPPGGWFTYPPFAEMSFVPLALLNSAVAKALWLLVSFTGLVATIWRCATTLGWRPELRLLLLSVALALVALDVQAVRGTLWQGQVNLILMAIVTWDLTRANESRLRGWSVGVAAGIKLTAVVFIPYLLVTRQWRAAAAAAGTAALTVALGWLILPTDSTAYWLHAAFQTDRIGPLTHVGNYSVGGIVATVASPGQMPIAWWLAGVVLISVLALIAVQRAERRGERLLAVTIAGLLSCAVPPLAWGHHWVWSVPLLAWALDRTARARGRVRVAWAVGVGATYLVVFMWFTAWVFRKAQELQTDYPNHAAAMGAAVGEMSGLDRVLVVATHPALLVAVASATIWFARGPHHSVGADPSVDRVRRPSGRRPCDTRGTGSPRRS</sequence>
<keyword evidence="6 9" id="KW-0472">Membrane</keyword>
<keyword evidence="11" id="KW-1185">Reference proteome</keyword>
<dbReference type="GO" id="GO:0016758">
    <property type="term" value="F:hexosyltransferase activity"/>
    <property type="evidence" value="ECO:0007669"/>
    <property type="project" value="InterPro"/>
</dbReference>
<gene>
    <name evidence="10" type="ORF">D8S82_00690</name>
</gene>
<comment type="similarity">
    <text evidence="7">Belongs to the glycosyltransferase 87 family.</text>
</comment>
<feature type="region of interest" description="Disordered" evidence="8">
    <location>
        <begin position="424"/>
        <end position="451"/>
    </location>
</feature>
<organism evidence="10 11">
    <name type="scientific">Mycolicibacterium hodleri</name>
    <dbReference type="NCBI Taxonomy" id="49897"/>
    <lineage>
        <taxon>Bacteria</taxon>
        <taxon>Bacillati</taxon>
        <taxon>Actinomycetota</taxon>
        <taxon>Actinomycetes</taxon>
        <taxon>Mycobacteriales</taxon>
        <taxon>Mycobacteriaceae</taxon>
        <taxon>Mycolicibacterium</taxon>
    </lineage>
</organism>
<dbReference type="EMBL" id="VIFX01000001">
    <property type="protein sequence ID" value="TQR88557.1"/>
    <property type="molecule type" value="Genomic_DNA"/>
</dbReference>
<keyword evidence="3" id="KW-0808">Transferase</keyword>
<feature type="transmembrane region" description="Helical" evidence="9">
    <location>
        <begin position="299"/>
        <end position="321"/>
    </location>
</feature>
<feature type="transmembrane region" description="Helical" evidence="9">
    <location>
        <begin position="341"/>
        <end position="364"/>
    </location>
</feature>
<feature type="transmembrane region" description="Helical" evidence="9">
    <location>
        <begin position="97"/>
        <end position="116"/>
    </location>
</feature>
<dbReference type="GO" id="GO:0005886">
    <property type="term" value="C:plasma membrane"/>
    <property type="evidence" value="ECO:0007669"/>
    <property type="project" value="UniProtKB-SubCell"/>
</dbReference>
<evidence type="ECO:0000256" key="4">
    <source>
        <dbReference type="ARBA" id="ARBA00022692"/>
    </source>
</evidence>
<evidence type="ECO:0000256" key="6">
    <source>
        <dbReference type="ARBA" id="ARBA00023136"/>
    </source>
</evidence>
<feature type="transmembrane region" description="Helical" evidence="9">
    <location>
        <begin position="394"/>
        <end position="415"/>
    </location>
</feature>
<dbReference type="InterPro" id="IPR018584">
    <property type="entry name" value="GT87"/>
</dbReference>
<accession>A0A544W8I2</accession>
<evidence type="ECO:0000313" key="11">
    <source>
        <dbReference type="Proteomes" id="UP000315759"/>
    </source>
</evidence>
<protein>
    <submittedName>
        <fullName evidence="10">DUF2029 domain-containing protein</fullName>
    </submittedName>
</protein>
<feature type="transmembrane region" description="Helical" evidence="9">
    <location>
        <begin position="269"/>
        <end position="287"/>
    </location>
</feature>
<evidence type="ECO:0000256" key="7">
    <source>
        <dbReference type="ARBA" id="ARBA00024033"/>
    </source>
</evidence>
<proteinExistence type="inferred from homology"/>
<dbReference type="Pfam" id="PF09594">
    <property type="entry name" value="GT87"/>
    <property type="match status" value="1"/>
</dbReference>